<dbReference type="RefSeq" id="XP_003038512.1">
    <property type="nucleotide sequence ID" value="XM_003038466.1"/>
</dbReference>
<gene>
    <name evidence="4" type="ORF">SCHCODRAFT_231288</name>
</gene>
<keyword evidence="3" id="KW-0732">Signal</keyword>
<evidence type="ECO:0000256" key="1">
    <source>
        <dbReference type="SAM" id="MobiDB-lite"/>
    </source>
</evidence>
<dbReference type="Proteomes" id="UP000007431">
    <property type="component" value="Unassembled WGS sequence"/>
</dbReference>
<evidence type="ECO:0000256" key="3">
    <source>
        <dbReference type="SAM" id="SignalP"/>
    </source>
</evidence>
<feature type="transmembrane region" description="Helical" evidence="2">
    <location>
        <begin position="42"/>
        <end position="65"/>
    </location>
</feature>
<dbReference type="HOGENOM" id="CLU_790244_0_0_1"/>
<dbReference type="VEuPathDB" id="FungiDB:SCHCODRAFT_02612386"/>
<sequence length="351" mass="38244">MVYSAALFLLTILQVAYAEHNSTTLAADQSHGGPSHGVRAGVIAAIVVSCTLLVAVVACLLRAVILRYGLCRRGSKALKAWPHTPALGLQSDEEKKYATKDHTRSLHDTLDRLSTTKSGAPATRAVVVDMSNGLHDEKADSPFFSVPVDLPETDYASVREQNNRMVELRKQASTSSVNVLARVMYDGSPQAPARSDSPTVPPGLQSPSPPSYKSGAESPVTMTHKRSMSSRSRMPPAVEHVAKKPSVDAEDKPRSIRWEDGTLYRSPSTRARMQLPEVSPVQWATSDPFASASTAASPVPASPPPVDELKRYLQSAETVQKEVWTEVKEQISRNNSITEEWRDVPLDKTPR</sequence>
<feature type="compositionally biased region" description="Basic and acidic residues" evidence="1">
    <location>
        <begin position="339"/>
        <end position="351"/>
    </location>
</feature>
<dbReference type="KEGG" id="scm:SCHCO_02612386"/>
<protein>
    <submittedName>
        <fullName evidence="4">Uncharacterized protein</fullName>
    </submittedName>
</protein>
<feature type="region of interest" description="Disordered" evidence="1">
    <location>
        <begin position="330"/>
        <end position="351"/>
    </location>
</feature>
<dbReference type="EMBL" id="GL377302">
    <property type="protein sequence ID" value="EFJ03610.1"/>
    <property type="molecule type" value="Genomic_DNA"/>
</dbReference>
<dbReference type="AlphaFoldDB" id="D8PNQ6"/>
<feature type="compositionally biased region" description="Basic and acidic residues" evidence="1">
    <location>
        <begin position="240"/>
        <end position="254"/>
    </location>
</feature>
<keyword evidence="5" id="KW-1185">Reference proteome</keyword>
<evidence type="ECO:0000313" key="5">
    <source>
        <dbReference type="Proteomes" id="UP000007431"/>
    </source>
</evidence>
<proteinExistence type="predicted"/>
<accession>D8PNQ6</accession>
<dbReference type="OrthoDB" id="2960801at2759"/>
<evidence type="ECO:0000256" key="2">
    <source>
        <dbReference type="SAM" id="Phobius"/>
    </source>
</evidence>
<keyword evidence="2" id="KW-1133">Transmembrane helix</keyword>
<dbReference type="InParanoid" id="D8PNQ6"/>
<name>D8PNQ6_SCHCM</name>
<keyword evidence="2" id="KW-0472">Membrane</keyword>
<feature type="region of interest" description="Disordered" evidence="1">
    <location>
        <begin position="188"/>
        <end position="254"/>
    </location>
</feature>
<organism evidence="5">
    <name type="scientific">Schizophyllum commune (strain H4-8 / FGSC 9210)</name>
    <name type="common">Split gill fungus</name>
    <dbReference type="NCBI Taxonomy" id="578458"/>
    <lineage>
        <taxon>Eukaryota</taxon>
        <taxon>Fungi</taxon>
        <taxon>Dikarya</taxon>
        <taxon>Basidiomycota</taxon>
        <taxon>Agaricomycotina</taxon>
        <taxon>Agaricomycetes</taxon>
        <taxon>Agaricomycetidae</taxon>
        <taxon>Agaricales</taxon>
        <taxon>Schizophyllaceae</taxon>
        <taxon>Schizophyllum</taxon>
    </lineage>
</organism>
<feature type="chain" id="PRO_5003120184" evidence="3">
    <location>
        <begin position="19"/>
        <end position="351"/>
    </location>
</feature>
<dbReference type="GeneID" id="9589841"/>
<keyword evidence="2" id="KW-0812">Transmembrane</keyword>
<reference evidence="4 5" key="1">
    <citation type="journal article" date="2010" name="Nat. Biotechnol.">
        <title>Genome sequence of the model mushroom Schizophyllum commune.</title>
        <authorList>
            <person name="Ohm R.A."/>
            <person name="de Jong J.F."/>
            <person name="Lugones L.G."/>
            <person name="Aerts A."/>
            <person name="Kothe E."/>
            <person name="Stajich J.E."/>
            <person name="de Vries R.P."/>
            <person name="Record E."/>
            <person name="Levasseur A."/>
            <person name="Baker S.E."/>
            <person name="Bartholomew K.A."/>
            <person name="Coutinho P.M."/>
            <person name="Erdmann S."/>
            <person name="Fowler T.J."/>
            <person name="Gathman A.C."/>
            <person name="Lombard V."/>
            <person name="Henrissat B."/>
            <person name="Knabe N."/>
            <person name="Kuees U."/>
            <person name="Lilly W.W."/>
            <person name="Lindquist E."/>
            <person name="Lucas S."/>
            <person name="Magnuson J.K."/>
            <person name="Piumi F."/>
            <person name="Raudaskoski M."/>
            <person name="Salamov A."/>
            <person name="Schmutz J."/>
            <person name="Schwarze F.W.M.R."/>
            <person name="vanKuyk P.A."/>
            <person name="Horton J.S."/>
            <person name="Grigoriev I.V."/>
            <person name="Woesten H.A.B."/>
        </authorList>
    </citation>
    <scope>NUCLEOTIDE SEQUENCE [LARGE SCALE GENOMIC DNA]</scope>
    <source>
        <strain evidence="5">H4-8 / FGSC 9210</strain>
    </source>
</reference>
<evidence type="ECO:0000313" key="4">
    <source>
        <dbReference type="EMBL" id="EFJ03610.1"/>
    </source>
</evidence>
<feature type="signal peptide" evidence="3">
    <location>
        <begin position="1"/>
        <end position="18"/>
    </location>
</feature>